<dbReference type="Pfam" id="PF10409">
    <property type="entry name" value="PTEN_C2"/>
    <property type="match status" value="1"/>
</dbReference>
<keyword evidence="8" id="KW-0904">Protein phosphatase</keyword>
<dbReference type="GO" id="GO:0004722">
    <property type="term" value="F:protein serine/threonine phosphatase activity"/>
    <property type="evidence" value="ECO:0007669"/>
    <property type="project" value="UniProtKB-EC"/>
</dbReference>
<dbReference type="PROSITE" id="PS00383">
    <property type="entry name" value="TYR_PHOSPHATASE_1"/>
    <property type="match status" value="1"/>
</dbReference>
<evidence type="ECO:0000256" key="10">
    <source>
        <dbReference type="ARBA" id="ARBA00034256"/>
    </source>
</evidence>
<evidence type="ECO:0000256" key="18">
    <source>
        <dbReference type="ARBA" id="ARBA00048832"/>
    </source>
</evidence>
<dbReference type="Gene3D" id="3.90.190.10">
    <property type="entry name" value="Protein tyrosine phosphatase superfamily"/>
    <property type="match status" value="1"/>
</dbReference>
<evidence type="ECO:0000313" key="24">
    <source>
        <dbReference type="EMBL" id="KAG2385957.1"/>
    </source>
</evidence>
<feature type="domain" description="Tyrosine specific protein phosphatases" evidence="21">
    <location>
        <begin position="98"/>
        <end position="172"/>
    </location>
</feature>
<dbReference type="PANTHER" id="PTHR12305">
    <property type="entry name" value="PHOSPHATASE WITH HOMOLOGY TO TENSIN"/>
    <property type="match status" value="1"/>
</dbReference>
<dbReference type="InterPro" id="IPR029023">
    <property type="entry name" value="Tensin_phosphatase"/>
</dbReference>
<evidence type="ECO:0000313" key="25">
    <source>
        <dbReference type="Proteomes" id="UP000816034"/>
    </source>
</evidence>
<dbReference type="GO" id="GO:0004725">
    <property type="term" value="F:protein tyrosine phosphatase activity"/>
    <property type="evidence" value="ECO:0007669"/>
    <property type="project" value="UniProtKB-EC"/>
</dbReference>
<keyword evidence="7" id="KW-0378">Hydrolase</keyword>
<evidence type="ECO:0000256" key="2">
    <source>
        <dbReference type="ARBA" id="ARBA00007881"/>
    </source>
</evidence>
<dbReference type="PROSITE" id="PS51182">
    <property type="entry name" value="C2_TENSIN"/>
    <property type="match status" value="1"/>
</dbReference>
<dbReference type="PROSITE" id="PS50056">
    <property type="entry name" value="TYR_PHOSPHATASE_2"/>
    <property type="match status" value="1"/>
</dbReference>
<evidence type="ECO:0000256" key="17">
    <source>
        <dbReference type="ARBA" id="ARBA00047986"/>
    </source>
</evidence>
<feature type="region of interest" description="Disordered" evidence="20">
    <location>
        <begin position="385"/>
        <end position="433"/>
    </location>
</feature>
<evidence type="ECO:0000256" key="1">
    <source>
        <dbReference type="ARBA" id="ARBA00004496"/>
    </source>
</evidence>
<evidence type="ECO:0000256" key="4">
    <source>
        <dbReference type="ARBA" id="ARBA00013064"/>
    </source>
</evidence>
<feature type="domain" description="C2 tensin-type" evidence="23">
    <location>
        <begin position="191"/>
        <end position="319"/>
    </location>
</feature>
<comment type="catalytic activity">
    <reaction evidence="10">
        <text>1,2-dihexadecanoyl-sn-glycero-3-phospho-(1D-myo-inositol-3,4,5-trisphosphate) + H2O = 1,2-dihexadecanoyl-sn-glycero-3-phospho-(1D-myo-inositol-4,5-bisphosphate) + phosphate</text>
        <dbReference type="Rhea" id="RHEA:43560"/>
        <dbReference type="ChEBI" id="CHEBI:15377"/>
        <dbReference type="ChEBI" id="CHEBI:43474"/>
        <dbReference type="ChEBI" id="CHEBI:83420"/>
        <dbReference type="ChEBI" id="CHEBI:83423"/>
    </reaction>
    <physiologicalReaction direction="left-to-right" evidence="10">
        <dbReference type="Rhea" id="RHEA:43561"/>
    </physiologicalReaction>
</comment>
<feature type="compositionally biased region" description="Acidic residues" evidence="20">
    <location>
        <begin position="409"/>
        <end position="424"/>
    </location>
</feature>
<evidence type="ECO:0000256" key="7">
    <source>
        <dbReference type="ARBA" id="ARBA00022801"/>
    </source>
</evidence>
<proteinExistence type="inferred from homology"/>
<dbReference type="SUPFAM" id="SSF52799">
    <property type="entry name" value="(Phosphotyrosine protein) phosphatases II"/>
    <property type="match status" value="1"/>
</dbReference>
<evidence type="ECO:0000256" key="8">
    <source>
        <dbReference type="ARBA" id="ARBA00022912"/>
    </source>
</evidence>
<feature type="domain" description="Phosphatase tensin-type" evidence="22">
    <location>
        <begin position="13"/>
        <end position="184"/>
    </location>
</feature>
<dbReference type="PANTHER" id="PTHR12305:SF81">
    <property type="entry name" value="PHOSPHATIDYLINOSITOL 3,4,5-TRISPHOSPHATE 3-PHOSPHATASE AND DUAL-SPECIFICITY PROTEIN PHOSPHATASE PTEN"/>
    <property type="match status" value="1"/>
</dbReference>
<dbReference type="SMART" id="SM01301">
    <property type="entry name" value="PTPlike_phytase"/>
    <property type="match status" value="1"/>
</dbReference>
<dbReference type="InterPro" id="IPR016130">
    <property type="entry name" value="Tyr_Pase_AS"/>
</dbReference>
<dbReference type="PROSITE" id="PS51181">
    <property type="entry name" value="PPASE_TENSIN"/>
    <property type="match status" value="1"/>
</dbReference>
<dbReference type="InterPro" id="IPR014020">
    <property type="entry name" value="Tensin_C2-dom"/>
</dbReference>
<comment type="catalytic activity">
    <reaction evidence="15">
        <text>1D-myo-inositol 1,3,4,5,6-pentakisphosphate + H2O = 1D-myo-inositol 1,4,5,6-tetrakisphosphate + phosphate</text>
        <dbReference type="Rhea" id="RHEA:77143"/>
        <dbReference type="ChEBI" id="CHEBI:15377"/>
        <dbReference type="ChEBI" id="CHEBI:43474"/>
        <dbReference type="ChEBI" id="CHEBI:57627"/>
        <dbReference type="ChEBI" id="CHEBI:57733"/>
    </reaction>
    <physiologicalReaction direction="left-to-right" evidence="15">
        <dbReference type="Rhea" id="RHEA:77144"/>
    </physiologicalReaction>
</comment>
<evidence type="ECO:0000256" key="11">
    <source>
        <dbReference type="ARBA" id="ARBA00034268"/>
    </source>
</evidence>
<evidence type="ECO:0000256" key="13">
    <source>
        <dbReference type="ARBA" id="ARBA00043734"/>
    </source>
</evidence>
<evidence type="ECO:0000259" key="21">
    <source>
        <dbReference type="PROSITE" id="PS50056"/>
    </source>
</evidence>
<evidence type="ECO:0000256" key="3">
    <source>
        <dbReference type="ARBA" id="ARBA00013015"/>
    </source>
</evidence>
<dbReference type="Gene3D" id="2.60.40.1110">
    <property type="match status" value="1"/>
</dbReference>
<dbReference type="InterPro" id="IPR045101">
    <property type="entry name" value="PTP_PTEN"/>
</dbReference>
<evidence type="ECO:0000256" key="16">
    <source>
        <dbReference type="ARBA" id="ARBA00044309"/>
    </source>
</evidence>
<evidence type="ECO:0000259" key="23">
    <source>
        <dbReference type="PROSITE" id="PS51182"/>
    </source>
</evidence>
<evidence type="ECO:0000256" key="20">
    <source>
        <dbReference type="SAM" id="MobiDB-lite"/>
    </source>
</evidence>
<dbReference type="InterPro" id="IPR029021">
    <property type="entry name" value="Prot-tyrosine_phosphatase-like"/>
</dbReference>
<dbReference type="GO" id="GO:0006629">
    <property type="term" value="P:lipid metabolic process"/>
    <property type="evidence" value="ECO:0007669"/>
    <property type="project" value="UniProtKB-KW"/>
</dbReference>
<comment type="catalytic activity">
    <reaction evidence="14">
        <text>a 1,2-diacyl-sn-glycero-3-phospho-(1D-myo-inositol-3,4,5-trisphosphate) + H2O = a 1,2-diacyl-sn-glycero-3-phospho-(1D-myo-inositol-4,5-bisphosphate) + phosphate</text>
        <dbReference type="Rhea" id="RHEA:25017"/>
        <dbReference type="ChEBI" id="CHEBI:15377"/>
        <dbReference type="ChEBI" id="CHEBI:43474"/>
        <dbReference type="ChEBI" id="CHEBI:57836"/>
        <dbReference type="ChEBI" id="CHEBI:58456"/>
        <dbReference type="EC" id="3.1.3.67"/>
    </reaction>
    <physiologicalReaction direction="left-to-right" evidence="14">
        <dbReference type="Rhea" id="RHEA:25018"/>
    </physiologicalReaction>
</comment>
<comment type="similarity">
    <text evidence="2">Belongs to the PTEN phosphatase protein family.</text>
</comment>
<organism evidence="24 25">
    <name type="scientific">Naegleria lovaniensis</name>
    <name type="common">Amoeba</name>
    <dbReference type="NCBI Taxonomy" id="51637"/>
    <lineage>
        <taxon>Eukaryota</taxon>
        <taxon>Discoba</taxon>
        <taxon>Heterolobosea</taxon>
        <taxon>Tetramitia</taxon>
        <taxon>Eutetramitia</taxon>
        <taxon>Vahlkampfiidae</taxon>
        <taxon>Naegleria</taxon>
    </lineage>
</organism>
<feature type="region of interest" description="Disordered" evidence="20">
    <location>
        <begin position="344"/>
        <end position="363"/>
    </location>
</feature>
<dbReference type="EMBL" id="PYSW02000017">
    <property type="protein sequence ID" value="KAG2385957.1"/>
    <property type="molecule type" value="Genomic_DNA"/>
</dbReference>
<feature type="compositionally biased region" description="Low complexity" evidence="20">
    <location>
        <begin position="392"/>
        <end position="408"/>
    </location>
</feature>
<dbReference type="RefSeq" id="XP_044549950.1">
    <property type="nucleotide sequence ID" value="XM_044692598.1"/>
</dbReference>
<feature type="compositionally biased region" description="Low complexity" evidence="20">
    <location>
        <begin position="350"/>
        <end position="363"/>
    </location>
</feature>
<comment type="catalytic activity">
    <reaction evidence="17">
        <text>O-phospho-L-seryl-[protein] + H2O = L-seryl-[protein] + phosphate</text>
        <dbReference type="Rhea" id="RHEA:20629"/>
        <dbReference type="Rhea" id="RHEA-COMP:9863"/>
        <dbReference type="Rhea" id="RHEA-COMP:11604"/>
        <dbReference type="ChEBI" id="CHEBI:15377"/>
        <dbReference type="ChEBI" id="CHEBI:29999"/>
        <dbReference type="ChEBI" id="CHEBI:43474"/>
        <dbReference type="ChEBI" id="CHEBI:83421"/>
        <dbReference type="EC" id="3.1.3.16"/>
    </reaction>
    <physiologicalReaction direction="left-to-right" evidence="17">
        <dbReference type="Rhea" id="RHEA:20630"/>
    </physiologicalReaction>
</comment>
<name>A0AA88GNK9_NAELO</name>
<dbReference type="AlphaFoldDB" id="A0AA88GNK9"/>
<evidence type="ECO:0000259" key="22">
    <source>
        <dbReference type="PROSITE" id="PS51181"/>
    </source>
</evidence>
<keyword evidence="25" id="KW-1185">Reference proteome</keyword>
<gene>
    <name evidence="24" type="ORF">C9374_003106</name>
</gene>
<accession>A0AA88GNK9</accession>
<dbReference type="GO" id="GO:0005829">
    <property type="term" value="C:cytosol"/>
    <property type="evidence" value="ECO:0007669"/>
    <property type="project" value="TreeGrafter"/>
</dbReference>
<comment type="catalytic activity">
    <reaction evidence="18">
        <text>O-phospho-L-threonyl-[protein] + H2O = L-threonyl-[protein] + phosphate</text>
        <dbReference type="Rhea" id="RHEA:47004"/>
        <dbReference type="Rhea" id="RHEA-COMP:11060"/>
        <dbReference type="Rhea" id="RHEA-COMP:11605"/>
        <dbReference type="ChEBI" id="CHEBI:15377"/>
        <dbReference type="ChEBI" id="CHEBI:30013"/>
        <dbReference type="ChEBI" id="CHEBI:43474"/>
        <dbReference type="ChEBI" id="CHEBI:61977"/>
        <dbReference type="EC" id="3.1.3.16"/>
    </reaction>
    <physiologicalReaction direction="left-to-right" evidence="18">
        <dbReference type="Rhea" id="RHEA:47005"/>
    </physiologicalReaction>
</comment>
<dbReference type="SUPFAM" id="SSF49562">
    <property type="entry name" value="C2 domain (Calcium/lipid-binding domain, CaLB)"/>
    <property type="match status" value="1"/>
</dbReference>
<dbReference type="GO" id="GO:0050793">
    <property type="term" value="P:regulation of developmental process"/>
    <property type="evidence" value="ECO:0007669"/>
    <property type="project" value="UniProtKB-ARBA"/>
</dbReference>
<dbReference type="Proteomes" id="UP000816034">
    <property type="component" value="Unassembled WGS sequence"/>
</dbReference>
<evidence type="ECO:0000256" key="19">
    <source>
        <dbReference type="ARBA" id="ARBA00051341"/>
    </source>
</evidence>
<dbReference type="EC" id="3.1.3.67" evidence="3"/>
<dbReference type="GeneID" id="68095561"/>
<evidence type="ECO:0000256" key="12">
    <source>
        <dbReference type="ARBA" id="ARBA00034338"/>
    </source>
</evidence>
<dbReference type="EC" id="3.1.3.16" evidence="5"/>
<reference evidence="24 25" key="1">
    <citation type="journal article" date="2018" name="BMC Genomics">
        <title>The genome of Naegleria lovaniensis, the basis for a comparative approach to unravel pathogenicity factors of the human pathogenic amoeba N. fowleri.</title>
        <authorList>
            <person name="Liechti N."/>
            <person name="Schurch N."/>
            <person name="Bruggmann R."/>
            <person name="Wittwer M."/>
        </authorList>
    </citation>
    <scope>NUCLEOTIDE SEQUENCE [LARGE SCALE GENOMIC DNA]</scope>
    <source>
        <strain evidence="24 25">ATCC 30569</strain>
    </source>
</reference>
<dbReference type="InterPro" id="IPR035892">
    <property type="entry name" value="C2_domain_sf"/>
</dbReference>
<dbReference type="GO" id="GO:0042995">
    <property type="term" value="C:cell projection"/>
    <property type="evidence" value="ECO:0007669"/>
    <property type="project" value="UniProtKB-ARBA"/>
</dbReference>
<evidence type="ECO:0000256" key="5">
    <source>
        <dbReference type="ARBA" id="ARBA00013081"/>
    </source>
</evidence>
<dbReference type="InterPro" id="IPR051281">
    <property type="entry name" value="Dual-spec_lipid-protein_phosph"/>
</dbReference>
<dbReference type="FunFam" id="3.90.190.10:FF:000029">
    <property type="entry name" value="Phosphatidylinositol 3,4,5-trisphosphate 3-phosphatase and dual-specificity protein phosphatase PTEN"/>
    <property type="match status" value="1"/>
</dbReference>
<dbReference type="Pfam" id="PF22785">
    <property type="entry name" value="Tc-R-P"/>
    <property type="match status" value="1"/>
</dbReference>
<comment type="catalytic activity">
    <reaction evidence="11">
        <text>1,2-dioctanoyl-sn-glycero-3-phospho-(1D-myo-inositol-3,4,5-trisphosphate) + H2O = 1,2-dioctanoyl-sn-glycero-3-phospho-(1D-myo-inositol-4,5-bisphosphate) + phosphate</text>
        <dbReference type="Rhea" id="RHEA:43552"/>
        <dbReference type="ChEBI" id="CHEBI:15377"/>
        <dbReference type="ChEBI" id="CHEBI:43474"/>
        <dbReference type="ChEBI" id="CHEBI:83416"/>
        <dbReference type="ChEBI" id="CHEBI:83419"/>
    </reaction>
    <physiologicalReaction direction="left-to-right" evidence="11">
        <dbReference type="Rhea" id="RHEA:43553"/>
    </physiologicalReaction>
</comment>
<evidence type="ECO:0000256" key="15">
    <source>
        <dbReference type="ARBA" id="ARBA00043762"/>
    </source>
</evidence>
<dbReference type="GO" id="GO:0016314">
    <property type="term" value="F:phosphatidylinositol-3,4,5-trisphosphate 3-phosphatase activity"/>
    <property type="evidence" value="ECO:0007669"/>
    <property type="project" value="UniProtKB-EC"/>
</dbReference>
<comment type="catalytic activity">
    <reaction evidence="13">
        <text>1D-myo-inositol 1,3,4,5-tetrakisphosphate + H2O = 1D-myo-inositol 1,4,5-trisphosphate + phosphate</text>
        <dbReference type="Rhea" id="RHEA:77155"/>
        <dbReference type="ChEBI" id="CHEBI:15377"/>
        <dbReference type="ChEBI" id="CHEBI:43474"/>
        <dbReference type="ChEBI" id="CHEBI:57895"/>
        <dbReference type="ChEBI" id="CHEBI:203600"/>
    </reaction>
    <physiologicalReaction direction="left-to-right" evidence="13">
        <dbReference type="Rhea" id="RHEA:77156"/>
    </physiologicalReaction>
</comment>
<evidence type="ECO:0000256" key="14">
    <source>
        <dbReference type="ARBA" id="ARBA00043760"/>
    </source>
</evidence>
<dbReference type="InterPro" id="IPR000387">
    <property type="entry name" value="Tyr_Pase_dom"/>
</dbReference>
<sequence length="479" mass="54528">MNIARRLVSKKKKRYTEGGFDLDLTYVTPNIIAMGFPSVGKEALFRNPMEEVQRMLKRNHGEHYKVYNLCSEKTYEPSSFDGRVERFPFDDHNAPPFEIMLPCCRSMDEWLKQDSRNVAIIHCKAGKGRTGTMICAYLLYCGAHKTPESSMDFYADSRTRNKEGVTIPSQRRYVHYFFEYLKNGIQYPRPNLSLYLDLMILLNPPQSILGGTFKLVINDKDGNTIFSYKYKSKKESDTIITIPLLTSHNSKRIPLTGDLKVLFYEINLTTSKQLFHFWVNTFFCPQNNIVVLQKIEIDKISRKSTFPEDFRLELQFSEAPPSEVEAYFLSQRKLLKNNSPSLGFKKSQLTPTTTTATTAAASSSPSLLMGATTVPHVVHGIGALSKNHPSYSSNNENNETVDSNNSEENGVEDDEDCEEEEDDSCTPLSSCMIGEDDDEAMNAEDADAYSSGCEYNDGYLDEEDFVQKLELKYNQMRNN</sequence>
<evidence type="ECO:0000256" key="6">
    <source>
        <dbReference type="ARBA" id="ARBA00022490"/>
    </source>
</evidence>
<comment type="catalytic activity">
    <reaction evidence="19">
        <text>O-phospho-L-tyrosyl-[protein] + H2O = L-tyrosyl-[protein] + phosphate</text>
        <dbReference type="Rhea" id="RHEA:10684"/>
        <dbReference type="Rhea" id="RHEA-COMP:10136"/>
        <dbReference type="Rhea" id="RHEA-COMP:20101"/>
        <dbReference type="ChEBI" id="CHEBI:15377"/>
        <dbReference type="ChEBI" id="CHEBI:43474"/>
        <dbReference type="ChEBI" id="CHEBI:46858"/>
        <dbReference type="ChEBI" id="CHEBI:61978"/>
        <dbReference type="EC" id="3.1.3.48"/>
    </reaction>
    <physiologicalReaction direction="left-to-right" evidence="19">
        <dbReference type="Rhea" id="RHEA:10685"/>
    </physiologicalReaction>
</comment>
<comment type="caution">
    <text evidence="24">The sequence shown here is derived from an EMBL/GenBank/DDBJ whole genome shotgun (WGS) entry which is preliminary data.</text>
</comment>
<protein>
    <recommendedName>
        <fullName evidence="12">Phosphatidylinositol 3,4,5-trisphosphate 3-phosphatase and dual-specificity protein phosphatase PTEN</fullName>
        <ecNumber evidence="5">3.1.3.16</ecNumber>
        <ecNumber evidence="4">3.1.3.48</ecNumber>
        <ecNumber evidence="3">3.1.3.67</ecNumber>
    </recommendedName>
    <alternativeName>
        <fullName evidence="16">Inositol polyphosphate 3-phosphatase</fullName>
    </alternativeName>
</protein>
<evidence type="ECO:0000256" key="9">
    <source>
        <dbReference type="ARBA" id="ARBA00023098"/>
    </source>
</evidence>
<dbReference type="CDD" id="cd14509">
    <property type="entry name" value="PTP_PTEN"/>
    <property type="match status" value="1"/>
</dbReference>
<dbReference type="EC" id="3.1.3.48" evidence="4"/>
<keyword evidence="6" id="KW-0963">Cytoplasm</keyword>
<dbReference type="SMART" id="SM01326">
    <property type="entry name" value="PTEN_C2"/>
    <property type="match status" value="1"/>
</dbReference>
<keyword evidence="9" id="KW-0443">Lipid metabolism</keyword>
<comment type="subcellular location">
    <subcellularLocation>
        <location evidence="1">Cytoplasm</location>
    </subcellularLocation>
</comment>